<dbReference type="AlphaFoldDB" id="A0A9X1QU93"/>
<proteinExistence type="inferred from homology"/>
<keyword evidence="4" id="KW-0249">Electron transport</keyword>
<dbReference type="GO" id="GO:0045454">
    <property type="term" value="P:cell redox homeostasis"/>
    <property type="evidence" value="ECO:0007669"/>
    <property type="project" value="TreeGrafter"/>
</dbReference>
<dbReference type="InterPro" id="IPR017937">
    <property type="entry name" value="Thioredoxin_CS"/>
</dbReference>
<keyword evidence="13" id="KW-1185">Reference proteome</keyword>
<accession>A0A9X1QU93</accession>
<dbReference type="GO" id="GO:0005829">
    <property type="term" value="C:cytosol"/>
    <property type="evidence" value="ECO:0007669"/>
    <property type="project" value="TreeGrafter"/>
</dbReference>
<evidence type="ECO:0000256" key="5">
    <source>
        <dbReference type="ARBA" id="ARBA00023157"/>
    </source>
</evidence>
<feature type="domain" description="Thioredoxin" evidence="11">
    <location>
        <begin position="1"/>
        <end position="107"/>
    </location>
</feature>
<evidence type="ECO:0000313" key="12">
    <source>
        <dbReference type="EMBL" id="MCF4007634.1"/>
    </source>
</evidence>
<protein>
    <recommendedName>
        <fullName evidence="7 8">Thioredoxin</fullName>
    </recommendedName>
</protein>
<dbReference type="PROSITE" id="PS51352">
    <property type="entry name" value="THIOREDOXIN_2"/>
    <property type="match status" value="1"/>
</dbReference>
<evidence type="ECO:0000259" key="11">
    <source>
        <dbReference type="PROSITE" id="PS51352"/>
    </source>
</evidence>
<evidence type="ECO:0000256" key="6">
    <source>
        <dbReference type="ARBA" id="ARBA00023284"/>
    </source>
</evidence>
<feature type="active site" description="Nucleophile" evidence="9">
    <location>
        <position position="32"/>
    </location>
</feature>
<dbReference type="PANTHER" id="PTHR45663">
    <property type="entry name" value="GEO12009P1"/>
    <property type="match status" value="1"/>
</dbReference>
<dbReference type="PIRSF" id="PIRSF000077">
    <property type="entry name" value="Thioredoxin"/>
    <property type="match status" value="1"/>
</dbReference>
<dbReference type="InterPro" id="IPR013766">
    <property type="entry name" value="Thioredoxin_domain"/>
</dbReference>
<keyword evidence="3" id="KW-0813">Transport</keyword>
<evidence type="ECO:0000256" key="2">
    <source>
        <dbReference type="ARBA" id="ARBA00008987"/>
    </source>
</evidence>
<dbReference type="EMBL" id="JAKGSI010000006">
    <property type="protein sequence ID" value="MCF4007634.1"/>
    <property type="molecule type" value="Genomic_DNA"/>
</dbReference>
<evidence type="ECO:0000256" key="8">
    <source>
        <dbReference type="PIRNR" id="PIRNR000077"/>
    </source>
</evidence>
<evidence type="ECO:0000256" key="3">
    <source>
        <dbReference type="ARBA" id="ARBA00022448"/>
    </source>
</evidence>
<sequence>MSTVKNFTEATFKQEVLESDRPVLVDFWASWCGPCRKLAPVIEAVAEEMGEKAVVGKVNLDEERTLGAVYQIMSIPCLMVFHEGKKVEEMVGVRQAAEIVAALNTYV</sequence>
<dbReference type="NCBIfam" id="TIGR01068">
    <property type="entry name" value="thioredoxin"/>
    <property type="match status" value="1"/>
</dbReference>
<evidence type="ECO:0000256" key="1">
    <source>
        <dbReference type="ARBA" id="ARBA00003318"/>
    </source>
</evidence>
<evidence type="ECO:0000256" key="7">
    <source>
        <dbReference type="NCBIfam" id="TIGR01068"/>
    </source>
</evidence>
<evidence type="ECO:0000256" key="4">
    <source>
        <dbReference type="ARBA" id="ARBA00022982"/>
    </source>
</evidence>
<comment type="caution">
    <text evidence="12">The sequence shown here is derived from an EMBL/GenBank/DDBJ whole genome shotgun (WGS) entry which is preliminary data.</text>
</comment>
<keyword evidence="5 10" id="KW-1015">Disulfide bond</keyword>
<dbReference type="SUPFAM" id="SSF52833">
    <property type="entry name" value="Thioredoxin-like"/>
    <property type="match status" value="1"/>
</dbReference>
<keyword evidence="6 10" id="KW-0676">Redox-active center</keyword>
<dbReference type="FunFam" id="3.40.30.10:FF:000001">
    <property type="entry name" value="Thioredoxin"/>
    <property type="match status" value="1"/>
</dbReference>
<dbReference type="PRINTS" id="PR00421">
    <property type="entry name" value="THIOREDOXIN"/>
</dbReference>
<dbReference type="Proteomes" id="UP001139336">
    <property type="component" value="Unassembled WGS sequence"/>
</dbReference>
<feature type="site" description="Contributes to redox potential value" evidence="9">
    <location>
        <position position="34"/>
    </location>
</feature>
<dbReference type="Gene3D" id="3.40.30.10">
    <property type="entry name" value="Glutaredoxin"/>
    <property type="match status" value="1"/>
</dbReference>
<name>A0A9X1QU93_9CORY</name>
<dbReference type="InterPro" id="IPR036249">
    <property type="entry name" value="Thioredoxin-like_sf"/>
</dbReference>
<comment type="function">
    <text evidence="1">Participates in various redox reactions through the reversible oxidation of its active center dithiol to a disulfide and catalyzes dithiol-disulfide exchange reactions.</text>
</comment>
<comment type="similarity">
    <text evidence="2 8">Belongs to the thioredoxin family.</text>
</comment>
<evidence type="ECO:0000256" key="9">
    <source>
        <dbReference type="PIRSR" id="PIRSR000077-1"/>
    </source>
</evidence>
<reference evidence="12" key="1">
    <citation type="submission" date="2022-01" db="EMBL/GenBank/DDBJ databases">
        <title>Corynebacterium sp. nov isolated from isolated from the feces of the greater white-fronted geese (Anser albifrons) at Poyang Lake, PR China.</title>
        <authorList>
            <person name="Liu Q."/>
        </authorList>
    </citation>
    <scope>NUCLEOTIDE SEQUENCE</scope>
    <source>
        <strain evidence="12">JCM 32435</strain>
    </source>
</reference>
<feature type="site" description="Contributes to redox potential value" evidence="9">
    <location>
        <position position="33"/>
    </location>
</feature>
<gene>
    <name evidence="12" type="primary">trxA</name>
    <name evidence="12" type="ORF">L1O03_10720</name>
</gene>
<evidence type="ECO:0000313" key="13">
    <source>
        <dbReference type="Proteomes" id="UP001139336"/>
    </source>
</evidence>
<feature type="site" description="Deprotonates C-terminal active site Cys" evidence="9">
    <location>
        <position position="26"/>
    </location>
</feature>
<organism evidence="12 13">
    <name type="scientific">Corynebacterium uropygiale</name>
    <dbReference type="NCBI Taxonomy" id="1775911"/>
    <lineage>
        <taxon>Bacteria</taxon>
        <taxon>Bacillati</taxon>
        <taxon>Actinomycetota</taxon>
        <taxon>Actinomycetes</taxon>
        <taxon>Mycobacteriales</taxon>
        <taxon>Corynebacteriaceae</taxon>
        <taxon>Corynebacterium</taxon>
    </lineage>
</organism>
<dbReference type="Pfam" id="PF00085">
    <property type="entry name" value="Thioredoxin"/>
    <property type="match status" value="1"/>
</dbReference>
<evidence type="ECO:0000256" key="10">
    <source>
        <dbReference type="PIRSR" id="PIRSR000077-4"/>
    </source>
</evidence>
<feature type="disulfide bond" description="Redox-active" evidence="10">
    <location>
        <begin position="32"/>
        <end position="35"/>
    </location>
</feature>
<dbReference type="PROSITE" id="PS00194">
    <property type="entry name" value="THIOREDOXIN_1"/>
    <property type="match status" value="1"/>
</dbReference>
<feature type="active site" description="Nucleophile" evidence="9">
    <location>
        <position position="35"/>
    </location>
</feature>
<dbReference type="CDD" id="cd02947">
    <property type="entry name" value="TRX_family"/>
    <property type="match status" value="1"/>
</dbReference>
<dbReference type="PANTHER" id="PTHR45663:SF11">
    <property type="entry name" value="GEO12009P1"/>
    <property type="match status" value="1"/>
</dbReference>
<dbReference type="RefSeq" id="WP_236119916.1">
    <property type="nucleotide sequence ID" value="NZ_JAKGSI010000006.1"/>
</dbReference>
<dbReference type="GO" id="GO:0015035">
    <property type="term" value="F:protein-disulfide reductase activity"/>
    <property type="evidence" value="ECO:0007669"/>
    <property type="project" value="UniProtKB-UniRule"/>
</dbReference>
<dbReference type="InterPro" id="IPR005746">
    <property type="entry name" value="Thioredoxin"/>
</dbReference>